<dbReference type="Proteomes" id="UP000247409">
    <property type="component" value="Unassembled WGS sequence"/>
</dbReference>
<feature type="region of interest" description="Disordered" evidence="1">
    <location>
        <begin position="605"/>
        <end position="624"/>
    </location>
</feature>
<keyword evidence="3" id="KW-1185">Reference proteome</keyword>
<evidence type="ECO:0000313" key="3">
    <source>
        <dbReference type="Proteomes" id="UP000247409"/>
    </source>
</evidence>
<proteinExistence type="predicted"/>
<feature type="region of interest" description="Disordered" evidence="1">
    <location>
        <begin position="718"/>
        <end position="753"/>
    </location>
</feature>
<feature type="region of interest" description="Disordered" evidence="1">
    <location>
        <begin position="512"/>
        <end position="593"/>
    </location>
</feature>
<evidence type="ECO:0000256" key="1">
    <source>
        <dbReference type="SAM" id="MobiDB-lite"/>
    </source>
</evidence>
<feature type="region of interest" description="Disordered" evidence="1">
    <location>
        <begin position="360"/>
        <end position="396"/>
    </location>
</feature>
<dbReference type="EMBL" id="NBIV01000221">
    <property type="protein sequence ID" value="PXF41324.1"/>
    <property type="molecule type" value="Genomic_DNA"/>
</dbReference>
<comment type="caution">
    <text evidence="2">The sequence shown here is derived from an EMBL/GenBank/DDBJ whole genome shotgun (WGS) entry which is preliminary data.</text>
</comment>
<feature type="region of interest" description="Disordered" evidence="1">
    <location>
        <begin position="317"/>
        <end position="346"/>
    </location>
</feature>
<reference evidence="2 3" key="1">
    <citation type="journal article" date="2018" name="Mol. Biol. Evol.">
        <title>Analysis of the draft genome of the red seaweed Gracilariopsis chorda provides insights into genome size evolution in Rhodophyta.</title>
        <authorList>
            <person name="Lee J."/>
            <person name="Yang E.C."/>
            <person name="Graf L."/>
            <person name="Yang J.H."/>
            <person name="Qiu H."/>
            <person name="Zel Zion U."/>
            <person name="Chan C.X."/>
            <person name="Stephens T.G."/>
            <person name="Weber A.P.M."/>
            <person name="Boo G.H."/>
            <person name="Boo S.M."/>
            <person name="Kim K.M."/>
            <person name="Shin Y."/>
            <person name="Jung M."/>
            <person name="Lee S.J."/>
            <person name="Yim H.S."/>
            <person name="Lee J.H."/>
            <person name="Bhattacharya D."/>
            <person name="Yoon H.S."/>
        </authorList>
    </citation>
    <scope>NUCLEOTIDE SEQUENCE [LARGE SCALE GENOMIC DNA]</scope>
    <source>
        <strain evidence="2 3">SKKU-2015</strain>
        <tissue evidence="2">Whole body</tissue>
    </source>
</reference>
<feature type="compositionally biased region" description="Low complexity" evidence="1">
    <location>
        <begin position="378"/>
        <end position="394"/>
    </location>
</feature>
<feature type="compositionally biased region" description="Low complexity" evidence="1">
    <location>
        <begin position="570"/>
        <end position="586"/>
    </location>
</feature>
<gene>
    <name evidence="2" type="ORF">BWQ96_08939</name>
</gene>
<name>A0A2V3IGV9_9FLOR</name>
<feature type="compositionally biased region" description="Polar residues" evidence="1">
    <location>
        <begin position="324"/>
        <end position="346"/>
    </location>
</feature>
<protein>
    <submittedName>
        <fullName evidence="2">Uncharacterized protein</fullName>
    </submittedName>
</protein>
<feature type="compositionally biased region" description="Polar residues" evidence="1">
    <location>
        <begin position="519"/>
        <end position="538"/>
    </location>
</feature>
<organism evidence="2 3">
    <name type="scientific">Gracilariopsis chorda</name>
    <dbReference type="NCBI Taxonomy" id="448386"/>
    <lineage>
        <taxon>Eukaryota</taxon>
        <taxon>Rhodophyta</taxon>
        <taxon>Florideophyceae</taxon>
        <taxon>Rhodymeniophycidae</taxon>
        <taxon>Gracilariales</taxon>
        <taxon>Gracilariaceae</taxon>
        <taxon>Gracilariopsis</taxon>
    </lineage>
</organism>
<accession>A0A2V3IGV9</accession>
<evidence type="ECO:0000313" key="2">
    <source>
        <dbReference type="EMBL" id="PXF41324.1"/>
    </source>
</evidence>
<sequence>MLPRALERARSAVARISLVSVRSLTLPEMGFRGLEQAEESGLWPIVFEIRFAKSPIEEYFAFLWASGCCNDTQPVRLSFTKVSNNRMAIRAAALVREGLARYRICFAKTLVKEGSLLVFPIIRNVGTQLHTTGERSGARVISKAPDVRKLYHVRFVFNEELLGARAVIVELKSPVRAVPLTRVTNTMFSRTLALAAGYHLYRFRVLFEKSMRRTSEFPPISIAWNPDDSYSWGIVTEWLVFEIKVDTTSGVKHIHEQQNSLLTYQETKVEDARFISDRFRTSTCCQNDAGNSSKKSASGSQISLAKELAGCESAGKEEGLLSASREQSSYLQPTPVPETTASDRTASADQFSNEYGIHGRNTSFEVWTPPPSSKDSSRTSTSSSGESELRSFQSIDRLMRTTVSQNGTSEFAWRNDCGDPTGKAGLVRENESPDRFSLFPRSSADVVHRTAHTEGSAGHGRLSMPNCISSISGMGEVFRKREYAFRGEQDTNACDGHSEYCNKAQSRTYSTKNDENLHVTGSGSNAPESVTNDSIEAGSSSVSFSESDVSSDEGRAKRFAKMSVDRTNPSASPGEVSSASSSSSRRSFGRFLRRRPRRTEWPFAKVRTNEPPSPSRYRSFPSLRPPLSPMTPIIGSVEPTEKPGMFAAPVFMPPLRFGTNPRHQAEAVSQSAYSEAERKALHGGAPSLPSSTMRQRTEATQWYHSRCPTCGNALSWRHGGNLQSSSGQHAARDGSDQDLPNLPAPAGVPNTSTSVSRSCIAAVENGRSKCNQQASERKDSPGLVSRNSLMKDSVTRCECSGRCFPSGFDRTWNEKKAQTNHAGWRHKVRKILQENGKVILVATLTALGMTLFDLLTVRSTASENSDASNVHDDTSVPQHKAWFY</sequence>
<dbReference type="AlphaFoldDB" id="A0A2V3IGV9"/>
<feature type="compositionally biased region" description="Low complexity" evidence="1">
    <location>
        <begin position="539"/>
        <end position="548"/>
    </location>
</feature>